<dbReference type="GO" id="GO:0043565">
    <property type="term" value="F:sequence-specific DNA binding"/>
    <property type="evidence" value="ECO:0007669"/>
    <property type="project" value="InterPro"/>
</dbReference>
<dbReference type="PROSITE" id="PS00676">
    <property type="entry name" value="SIGMA54_INTERACT_2"/>
    <property type="match status" value="1"/>
</dbReference>
<keyword evidence="1" id="KW-0547">Nucleotide-binding</keyword>
<evidence type="ECO:0000256" key="1">
    <source>
        <dbReference type="ARBA" id="ARBA00022741"/>
    </source>
</evidence>
<sequence>MKQELEKLKKNWKSHILFNNPVDETRGFVSEAWDRCIFMNVDYNDGYGHRISDGELKKLLEKKKNLIDIARPVMENIFEIIKQTSFSLVLTDENGVIIHLVENENIHLKHNSMNFVTGTRWDEKSVGANAIGTALARKKDTYMKGAEHFCISHHAWTCSAALIRDGSGEVIGCLDISGSVEDDHIHTFGVVTTAARIIEKQLDLMGSCELMDIAFNAVLEGLFVLSRDYEPTHMNDRIVNMFEMDREEFQDLDFRKIFKDLDLENTVFFEGSNIRIGDYSINLGKRKIDCLINVSPIKVSGRITGAVILVKEAEQVRKVISSIMGFRPNYTFDDIITDDPKVKKLIEFAKKISRTNRTVLIQGESGTGKEIFAHSIHSASSRSNGPFIVVNCAALPKELVESELFGYEKGAFTGASSEGKPGKFELADKGTIFLDEIGELPVEIQSKLLRILENQKVSRIGGRYERNLDVRIIAATNRNLREEVEMRSFREDLFFRLNVINITLIPLRDRKGDILLFADHFLKELNGENSGVSKYFSEEFKDLLANGKWRGNVRELKHFIQREYYLSDGEKIERFYSFKDSANVKEAFHNENMKHVEKMCIIEALKATKGNVLDAAERLKIGKSTVYRKVKTYNINVKSFK</sequence>
<dbReference type="SUPFAM" id="SSF55785">
    <property type="entry name" value="PYP-like sensor domain (PAS domain)"/>
    <property type="match status" value="1"/>
</dbReference>
<dbReference type="PROSITE" id="PS50045">
    <property type="entry name" value="SIGMA54_INTERACT_4"/>
    <property type="match status" value="1"/>
</dbReference>
<dbReference type="PANTHER" id="PTHR32071">
    <property type="entry name" value="TRANSCRIPTIONAL REGULATORY PROTEIN"/>
    <property type="match status" value="1"/>
</dbReference>
<dbReference type="InterPro" id="IPR025662">
    <property type="entry name" value="Sigma_54_int_dom_ATP-bd_1"/>
</dbReference>
<evidence type="ECO:0000313" key="7">
    <source>
        <dbReference type="Proteomes" id="UP000184052"/>
    </source>
</evidence>
<dbReference type="Gene3D" id="1.10.10.60">
    <property type="entry name" value="Homeodomain-like"/>
    <property type="match status" value="1"/>
</dbReference>
<dbReference type="InterPro" id="IPR029016">
    <property type="entry name" value="GAF-like_dom_sf"/>
</dbReference>
<evidence type="ECO:0000259" key="5">
    <source>
        <dbReference type="PROSITE" id="PS50045"/>
    </source>
</evidence>
<dbReference type="PRINTS" id="PR01590">
    <property type="entry name" value="HTHFIS"/>
</dbReference>
<protein>
    <submittedName>
        <fullName evidence="6">Transcriptional regulator of acetoin/glycerol metabolism</fullName>
    </submittedName>
</protein>
<dbReference type="AlphaFoldDB" id="A0A1M6F1B2"/>
<dbReference type="InterPro" id="IPR009057">
    <property type="entry name" value="Homeodomain-like_sf"/>
</dbReference>
<dbReference type="InterPro" id="IPR003593">
    <property type="entry name" value="AAA+_ATPase"/>
</dbReference>
<dbReference type="SUPFAM" id="SSF52540">
    <property type="entry name" value="P-loop containing nucleoside triphosphate hydrolases"/>
    <property type="match status" value="1"/>
</dbReference>
<proteinExistence type="predicted"/>
<dbReference type="Gene3D" id="3.30.450.40">
    <property type="match status" value="1"/>
</dbReference>
<dbReference type="InterPro" id="IPR058031">
    <property type="entry name" value="AAA_lid_NorR"/>
</dbReference>
<dbReference type="EMBL" id="FQZL01000008">
    <property type="protein sequence ID" value="SHI91473.1"/>
    <property type="molecule type" value="Genomic_DNA"/>
</dbReference>
<dbReference type="Pfam" id="PF25601">
    <property type="entry name" value="AAA_lid_14"/>
    <property type="match status" value="1"/>
</dbReference>
<dbReference type="Pfam" id="PF02954">
    <property type="entry name" value="HTH_8"/>
    <property type="match status" value="1"/>
</dbReference>
<dbReference type="SMART" id="SM00382">
    <property type="entry name" value="AAA"/>
    <property type="match status" value="1"/>
</dbReference>
<dbReference type="SUPFAM" id="SSF55781">
    <property type="entry name" value="GAF domain-like"/>
    <property type="match status" value="1"/>
</dbReference>
<dbReference type="PROSITE" id="PS00675">
    <property type="entry name" value="SIGMA54_INTERACT_1"/>
    <property type="match status" value="1"/>
</dbReference>
<dbReference type="STRING" id="1121476.SAMN02745751_01317"/>
<dbReference type="InterPro" id="IPR027417">
    <property type="entry name" value="P-loop_NTPase"/>
</dbReference>
<dbReference type="InterPro" id="IPR002078">
    <property type="entry name" value="Sigma_54_int"/>
</dbReference>
<reference evidence="6 7" key="1">
    <citation type="submission" date="2016-11" db="EMBL/GenBank/DDBJ databases">
        <authorList>
            <person name="Jaros S."/>
            <person name="Januszkiewicz K."/>
            <person name="Wedrychowicz H."/>
        </authorList>
    </citation>
    <scope>NUCLEOTIDE SEQUENCE [LARGE SCALE GENOMIC DNA]</scope>
    <source>
        <strain evidence="6 7">DSM 17477</strain>
    </source>
</reference>
<dbReference type="PANTHER" id="PTHR32071:SF57">
    <property type="entry name" value="C4-DICARBOXYLATE TRANSPORT TRANSCRIPTIONAL REGULATORY PROTEIN DCTD"/>
    <property type="match status" value="1"/>
</dbReference>
<evidence type="ECO:0000256" key="2">
    <source>
        <dbReference type="ARBA" id="ARBA00022840"/>
    </source>
</evidence>
<dbReference type="GO" id="GO:0006355">
    <property type="term" value="P:regulation of DNA-templated transcription"/>
    <property type="evidence" value="ECO:0007669"/>
    <property type="project" value="InterPro"/>
</dbReference>
<dbReference type="Gene3D" id="3.30.450.20">
    <property type="entry name" value="PAS domain"/>
    <property type="match status" value="1"/>
</dbReference>
<accession>A0A1M6F1B2</accession>
<dbReference type="CDD" id="cd00009">
    <property type="entry name" value="AAA"/>
    <property type="match status" value="1"/>
</dbReference>
<evidence type="ECO:0000256" key="4">
    <source>
        <dbReference type="ARBA" id="ARBA00023163"/>
    </source>
</evidence>
<keyword evidence="3" id="KW-0805">Transcription regulation</keyword>
<dbReference type="InterPro" id="IPR025943">
    <property type="entry name" value="Sigma_54_int_dom_ATP-bd_2"/>
</dbReference>
<organism evidence="6 7">
    <name type="scientific">Dethiosulfatibacter aminovorans DSM 17477</name>
    <dbReference type="NCBI Taxonomy" id="1121476"/>
    <lineage>
        <taxon>Bacteria</taxon>
        <taxon>Bacillati</taxon>
        <taxon>Bacillota</taxon>
        <taxon>Tissierellia</taxon>
        <taxon>Dethiosulfatibacter</taxon>
    </lineage>
</organism>
<gene>
    <name evidence="6" type="ORF">SAMN02745751_01317</name>
</gene>
<keyword evidence="2" id="KW-0067">ATP-binding</keyword>
<keyword evidence="7" id="KW-1185">Reference proteome</keyword>
<evidence type="ECO:0000313" key="6">
    <source>
        <dbReference type="EMBL" id="SHI91473.1"/>
    </source>
</evidence>
<dbReference type="GO" id="GO:0005524">
    <property type="term" value="F:ATP binding"/>
    <property type="evidence" value="ECO:0007669"/>
    <property type="project" value="UniProtKB-KW"/>
</dbReference>
<dbReference type="Gene3D" id="3.40.50.300">
    <property type="entry name" value="P-loop containing nucleotide triphosphate hydrolases"/>
    <property type="match status" value="1"/>
</dbReference>
<dbReference type="SUPFAM" id="SSF46689">
    <property type="entry name" value="Homeodomain-like"/>
    <property type="match status" value="1"/>
</dbReference>
<dbReference type="Pfam" id="PF00158">
    <property type="entry name" value="Sigma54_activat"/>
    <property type="match status" value="1"/>
</dbReference>
<name>A0A1M6F1B2_9FIRM</name>
<dbReference type="RefSeq" id="WP_073048790.1">
    <property type="nucleotide sequence ID" value="NZ_FQZL01000008.1"/>
</dbReference>
<keyword evidence="4" id="KW-0804">Transcription</keyword>
<evidence type="ECO:0000256" key="3">
    <source>
        <dbReference type="ARBA" id="ARBA00023015"/>
    </source>
</evidence>
<dbReference type="Gene3D" id="1.10.8.60">
    <property type="match status" value="1"/>
</dbReference>
<feature type="domain" description="Sigma-54 factor interaction" evidence="5">
    <location>
        <begin position="335"/>
        <end position="565"/>
    </location>
</feature>
<dbReference type="InterPro" id="IPR002197">
    <property type="entry name" value="HTH_Fis"/>
</dbReference>
<dbReference type="Proteomes" id="UP000184052">
    <property type="component" value="Unassembled WGS sequence"/>
</dbReference>
<dbReference type="InterPro" id="IPR035965">
    <property type="entry name" value="PAS-like_dom_sf"/>
</dbReference>
<dbReference type="FunFam" id="3.40.50.300:FF:000006">
    <property type="entry name" value="DNA-binding transcriptional regulator NtrC"/>
    <property type="match status" value="1"/>
</dbReference>